<organism evidence="1">
    <name type="scientific">Streptomyces sp. R39</name>
    <dbReference type="NCBI Taxonomy" id="3238631"/>
    <lineage>
        <taxon>Bacteria</taxon>
        <taxon>Bacillati</taxon>
        <taxon>Actinomycetota</taxon>
        <taxon>Actinomycetes</taxon>
        <taxon>Kitasatosporales</taxon>
        <taxon>Streptomycetaceae</taxon>
        <taxon>Streptomyces</taxon>
    </lineage>
</organism>
<dbReference type="RefSeq" id="WP_369224895.1">
    <property type="nucleotide sequence ID" value="NZ_CP163441.1"/>
</dbReference>
<dbReference type="AlphaFoldDB" id="A0AB39QYX7"/>
<evidence type="ECO:0000313" key="1">
    <source>
        <dbReference type="EMBL" id="XDQ46009.1"/>
    </source>
</evidence>
<dbReference type="EMBL" id="CP163441">
    <property type="protein sequence ID" value="XDQ46009.1"/>
    <property type="molecule type" value="Genomic_DNA"/>
</dbReference>
<accession>A0AB39QYX7</accession>
<evidence type="ECO:0008006" key="2">
    <source>
        <dbReference type="Google" id="ProtNLM"/>
    </source>
</evidence>
<sequence>MFIAAALQSAGIAGIAAAVLAILPVPRLTRMRHEKAPADTVPAAFCPPRPASSGPAALLAENTFFGLLWIPGVLPV</sequence>
<name>A0AB39QYX7_9ACTN</name>
<reference evidence="1" key="1">
    <citation type="submission" date="2024-07" db="EMBL/GenBank/DDBJ databases">
        <authorList>
            <person name="Yu S.T."/>
        </authorList>
    </citation>
    <scope>NUCLEOTIDE SEQUENCE</scope>
    <source>
        <strain evidence="1">R39</strain>
    </source>
</reference>
<proteinExistence type="predicted"/>
<protein>
    <recommendedName>
        <fullName evidence="2">MFS transporter</fullName>
    </recommendedName>
</protein>
<gene>
    <name evidence="1" type="ORF">AB5J52_29215</name>
</gene>